<dbReference type="AlphaFoldDB" id="A0A918BDT5"/>
<organism evidence="2 3">
    <name type="scientific">Streptomyces ruber</name>
    <dbReference type="NCBI Taxonomy" id="83378"/>
    <lineage>
        <taxon>Bacteria</taxon>
        <taxon>Bacillati</taxon>
        <taxon>Actinomycetota</taxon>
        <taxon>Actinomycetes</taxon>
        <taxon>Kitasatosporales</taxon>
        <taxon>Streptomycetaceae</taxon>
        <taxon>Streptomyces</taxon>
    </lineage>
</organism>
<sequence length="365" mass="39724">MRRPPPGLALPDEGLTTKEAGPSLMAVRKTNAAVRPHPGVPRSGSPSGVIQLKAYQPERYTIIGNHLAQHRELSLVAMGLALHILSLPDGAAVDIRTLAGRFPEGRDRIAFALRELEAHGYFERVRERTGAGQVVTRTYAHHVPGRTARTSEPVVRDSAVREPVREQVPEPVPGRVVELEPVTVPEPEREDPSPVEAEPVPAPQPSEPPAEEAVPGPHHEEAVAALTRARKLDKRIMLSERDVQCLAPAAAEWIARGVGRVALMQVLTDRLPPEVHNPAALVAHRLREWLPPSLPSTADTIVVSPQDSDALPLPRQELWRDCEGDCGCVIHSSGPERMCRDCRVARTAAPDPDLVHSEVSRAIAL</sequence>
<feature type="compositionally biased region" description="Basic and acidic residues" evidence="1">
    <location>
        <begin position="154"/>
        <end position="168"/>
    </location>
</feature>
<comment type="caution">
    <text evidence="2">The sequence shown here is derived from an EMBL/GenBank/DDBJ whole genome shotgun (WGS) entry which is preliminary data.</text>
</comment>
<feature type="region of interest" description="Disordered" evidence="1">
    <location>
        <begin position="143"/>
        <end position="217"/>
    </location>
</feature>
<dbReference type="EMBL" id="BMQK01000007">
    <property type="protein sequence ID" value="GGQ61993.1"/>
    <property type="molecule type" value="Genomic_DNA"/>
</dbReference>
<feature type="compositionally biased region" description="Low complexity" evidence="1">
    <location>
        <begin position="173"/>
        <end position="185"/>
    </location>
</feature>
<dbReference type="GO" id="GO:0003677">
    <property type="term" value="F:DNA binding"/>
    <property type="evidence" value="ECO:0007669"/>
    <property type="project" value="UniProtKB-KW"/>
</dbReference>
<protein>
    <submittedName>
        <fullName evidence="2">DNA-binding protein</fullName>
    </submittedName>
</protein>
<proteinExistence type="predicted"/>
<reference evidence="2" key="1">
    <citation type="journal article" date="2014" name="Int. J. Syst. Evol. Microbiol.">
        <title>Complete genome sequence of Corynebacterium casei LMG S-19264T (=DSM 44701T), isolated from a smear-ripened cheese.</title>
        <authorList>
            <consortium name="US DOE Joint Genome Institute (JGI-PGF)"/>
            <person name="Walter F."/>
            <person name="Albersmeier A."/>
            <person name="Kalinowski J."/>
            <person name="Ruckert C."/>
        </authorList>
    </citation>
    <scope>NUCLEOTIDE SEQUENCE</scope>
    <source>
        <strain evidence="2">JCM 3131</strain>
    </source>
</reference>
<keyword evidence="2" id="KW-0238">DNA-binding</keyword>
<name>A0A918BDT5_9ACTN</name>
<gene>
    <name evidence="2" type="ORF">GCM10010145_34830</name>
</gene>
<evidence type="ECO:0000313" key="3">
    <source>
        <dbReference type="Proteomes" id="UP000620156"/>
    </source>
</evidence>
<accession>A0A918BDT5</accession>
<evidence type="ECO:0000313" key="2">
    <source>
        <dbReference type="EMBL" id="GGQ61993.1"/>
    </source>
</evidence>
<dbReference type="Proteomes" id="UP000620156">
    <property type="component" value="Unassembled WGS sequence"/>
</dbReference>
<reference evidence="2" key="2">
    <citation type="submission" date="2020-09" db="EMBL/GenBank/DDBJ databases">
        <authorList>
            <person name="Sun Q."/>
            <person name="Ohkuma M."/>
        </authorList>
    </citation>
    <scope>NUCLEOTIDE SEQUENCE</scope>
    <source>
        <strain evidence="2">JCM 3131</strain>
    </source>
</reference>
<evidence type="ECO:0000256" key="1">
    <source>
        <dbReference type="SAM" id="MobiDB-lite"/>
    </source>
</evidence>
<keyword evidence="3" id="KW-1185">Reference proteome</keyword>